<evidence type="ECO:0000256" key="3">
    <source>
        <dbReference type="ARBA" id="ARBA00022729"/>
    </source>
</evidence>
<feature type="domain" description="Mub B2-like" evidence="10">
    <location>
        <begin position="1309"/>
        <end position="1406"/>
    </location>
</feature>
<evidence type="ECO:0000256" key="4">
    <source>
        <dbReference type="ARBA" id="ARBA00023088"/>
    </source>
</evidence>
<keyword evidence="3" id="KW-0732">Signal</keyword>
<evidence type="ECO:0000259" key="8">
    <source>
        <dbReference type="Pfam" id="PF17883"/>
    </source>
</evidence>
<evidence type="ECO:0000256" key="2">
    <source>
        <dbReference type="ARBA" id="ARBA00022525"/>
    </source>
</evidence>
<evidence type="ECO:0000259" key="7">
    <source>
        <dbReference type="Pfam" id="PF00746"/>
    </source>
</evidence>
<dbReference type="Pfam" id="PF19258">
    <property type="entry name" value="KxYKxGKxW_sig"/>
    <property type="match status" value="1"/>
</dbReference>
<comment type="caution">
    <text evidence="11">The sequence shown here is derived from an EMBL/GenBank/DDBJ whole genome shotgun (WGS) entry which is preliminary data.</text>
</comment>
<keyword evidence="4" id="KW-0572">Peptidoglycan-anchor</keyword>
<feature type="compositionally biased region" description="Low complexity" evidence="5">
    <location>
        <begin position="128"/>
        <end position="185"/>
    </location>
</feature>
<feature type="domain" description="Mub B2-like" evidence="10">
    <location>
        <begin position="1720"/>
        <end position="1818"/>
    </location>
</feature>
<dbReference type="Pfam" id="PF17883">
    <property type="entry name" value="MBG"/>
    <property type="match status" value="4"/>
</dbReference>
<feature type="domain" description="Mub B2-like" evidence="10">
    <location>
        <begin position="1510"/>
        <end position="1611"/>
    </location>
</feature>
<dbReference type="Pfam" id="PF00746">
    <property type="entry name" value="Gram_pos_anchor"/>
    <property type="match status" value="1"/>
</dbReference>
<dbReference type="Proteomes" id="UP000281061">
    <property type="component" value="Unassembled WGS sequence"/>
</dbReference>
<feature type="domain" description="MBG" evidence="8">
    <location>
        <begin position="406"/>
        <end position="507"/>
    </location>
</feature>
<feature type="compositionally biased region" description="Polar residues" evidence="5">
    <location>
        <begin position="2136"/>
        <end position="2160"/>
    </location>
</feature>
<feature type="region of interest" description="Disordered" evidence="5">
    <location>
        <begin position="1993"/>
        <end position="2160"/>
    </location>
</feature>
<feature type="compositionally biased region" description="Polar residues" evidence="5">
    <location>
        <begin position="2099"/>
        <end position="2122"/>
    </location>
</feature>
<dbReference type="InterPro" id="IPR041558">
    <property type="entry name" value="MucBP_2"/>
</dbReference>
<protein>
    <submittedName>
        <fullName evidence="11">Mucus-binding protein</fullName>
    </submittedName>
</protein>
<feature type="domain" description="Mub B2-like" evidence="10">
    <location>
        <begin position="1900"/>
        <end position="1996"/>
    </location>
</feature>
<feature type="region of interest" description="Disordered" evidence="5">
    <location>
        <begin position="1490"/>
        <end position="1510"/>
    </location>
</feature>
<dbReference type="Gene3D" id="2.60.40.4300">
    <property type="match status" value="4"/>
</dbReference>
<reference evidence="11 12" key="1">
    <citation type="submission" date="2018-10" db="EMBL/GenBank/DDBJ databases">
        <title>Genome sequences of five Lactobacillus pentosus strains isolated from brines of traditionally fermented spanish-style green table olives and differences between them.</title>
        <authorList>
            <person name="Jimenez Diaz R."/>
        </authorList>
    </citation>
    <scope>NUCLEOTIDE SEQUENCE [LARGE SCALE GENOMIC DNA]</scope>
    <source>
        <strain evidence="11 12">IG8</strain>
    </source>
</reference>
<dbReference type="Gene3D" id="3.10.430.110">
    <property type="match status" value="3"/>
</dbReference>
<dbReference type="Pfam" id="PF17965">
    <property type="entry name" value="MucBP_2"/>
    <property type="match status" value="4"/>
</dbReference>
<dbReference type="EMBL" id="RDCL01000049">
    <property type="protein sequence ID" value="RMW55745.1"/>
    <property type="molecule type" value="Genomic_DNA"/>
</dbReference>
<dbReference type="InterPro" id="IPR041277">
    <property type="entry name" value="MBG_Lactobacillales"/>
</dbReference>
<sequence>MQKRRLQRARLTEKRTYKMYKKGRFWLVAGLSTFTLSTGIVQMRAHADDTAGSATAQQGATAASITAQSVTLTSHSQATSVDESNTATDSDATEATTAQSTSNTDSSTATTETARTDSDKAPADHSTSETTVTTDTTSKAKTADTATISAQSTDVTKTDTTATAETAATHTTATQVTAKTATDQDSTPKQTSTTDQTSADEQTSTTNQGDTTTQTDAASQSTASSQTTDDQTITEDATSTTTTKSTATDSASLVETATEALATSDVKTAAGQTMQTAAKNTIAAVLSQQSGLMRARSAAVTVATLNDATKTYDGKTTTPNQYTVTLADGTKAPADWAATSTANVYTVTDLTDIDTTSFSAGVGTYAIAFSTTGLDKLAQANSSADITAANVVTGTLTITQAPVPSSTITIGSTSIDYGDAKPSTYTITVPSQYNVPSNWTLTSTATDGTTNTYSIASTSGDITVPTATASGTYQLALSDQGMTALQQANPNDAITSQSVVNGSLAINEHEAVTFGSTTIYVGGTPDANNPILVTMTDGSLTVPSTWTLFYKNIAQNSLVYKIPSDETTFSTTVDSKTVGSYTVTLTAATIANLESLNSGLDLNNTNVGSGVVQVVKYTNLDSNPTVVNPSNLAALVSTTPDVVIPYTGTAEYPVTPPLSLVDAPSGYTNKNVTRPKNNHVDLTYGQTIYLLLPLLNYAKYKTVGTMANITDYVLIPAGFSIAAKNADGTYSVSDDPTATLTSDIETMLSDYHVTASGLKVTRVADYNGRQSFQVHFDSAQTYNLSTTAGFVAASVPIIADSSYNVTSGSIGDDAKSPDSAVLYATDDPNITGGDYTLYQYNYTNIASVAEAYGAADMLAMNSGYSNTFLYTYTLSPAQVVDTYSLTGSDGVALGSITFDGSSGSTYVPSSELPTTITKNGVTYYLSATALANTQTYASAASDYTVTYQRYVTTTSTDTTAAITMAPATKVYDNDATTDPSSYTVYLPTEYTAPSTWSVDSTATAVTGTTAYTVPVTDVDVTALEQNVGAYAVTLNATGMAALAAANPGLLIANKVNVGGTYTITKRPATITLPDTILWANGQEQNITPVVSNVVTGQTLGYTLTSGLTKPGTETVTATLTNAAVNDNYDVTIVPGKLTVGDVTVVYQYQDYDATSGTYHLATTATGTVTHGTDRTAADYLTYSTTGAAKTGYTLVSDDTGYAPNGTLSDVGGQVVYIYQQNKETATVTFMDTTTNQPLGTTVQLTGGYGSTATYSPADQIAAYVKAGYVLVSNGVPTTGITFGATGNDYVIELAHGTQTVTVDQPGSVDPDTLRQTSQRTIHYVYADQTKAADDQVQTVAYTRAATVDTVDQTVLSYGNWTTADATYAAVTSPTLVGYTPDIATVAAATATKVGEALATTVTYAADPESITVQFVDETAGNTVLKRVPLNGYYGDVADYTATADIAQYTQLGYVLTASDLPDQLVYTEGQPVYTIKLAHQRVTVSVDHPGTPGSAIDPTNPDGPKYPAGTAQTDLRKMVTRTIDYQYTNGMQAAAPVQQSVTFDRTATFDMVTGDQLTYSDWTVATGQSAGVAAVTSPTITGYQASSDEVAATTLTSQSQPQTIVITYAPQAMTATVTFIDATSGQTLTATPVTGDYGTTSAYSPATQITAYEQQGYQLADNDVPTTGIQFDQVGTPRNYTVKLTHRLTTVTPSEPGTPGQPIDGDNPDGPKYPAGTGSADLTMSKQRTITYVYTDGSTAAPTVTQTVAFYRNATVDQVSQQVTYSDWLTADAATTGSYAAMTSPTIVGYTPDTTRVTSVDVGAKAADTQAVVTYQAKTETATVTYIDATTNQQLGATITLTGAFGTPLGYQTTAQIAAYVQAGYVLMGSDYPADATFDQDDAVQAYTVYLAHNKTVITAPTQLTKAVTQTIHYQDQAGKALLADTVRKLTFTRSGVSDAVTGVNTYSEWTPTTMAFTALAAPTIAGYHAVTAGVQAVTITVASGDDVQTVTYAANEPVKPTEPTKPVKPTEPTKPVKPTEPTKPVKPTEPTKPGQPTKPEKPAEPVKPTEPAKPVKPTKPTKPGQSTTTVKTDDHVQPGKTGQTTPAPQPATGTSTGQVAQVTTTKQARSSQSAQTKQSNARLKPATAAIKPSVKATSAPTRQRQSNAAGQLPQTSDNRQSGLMATTLGLTLATFLLGFGGVKRKRHHE</sequence>
<feature type="region of interest" description="Disordered" evidence="5">
    <location>
        <begin position="74"/>
        <end position="249"/>
    </location>
</feature>
<keyword evidence="1" id="KW-0134">Cell wall</keyword>
<feature type="compositionally biased region" description="Low complexity" evidence="5">
    <location>
        <begin position="84"/>
        <end position="113"/>
    </location>
</feature>
<dbReference type="Gene3D" id="3.10.20.470">
    <property type="match status" value="4"/>
</dbReference>
<accession>A0AB37RIK0</accession>
<keyword evidence="2" id="KW-0964">Secreted</keyword>
<feature type="compositionally biased region" description="Polar residues" evidence="5">
    <location>
        <begin position="187"/>
        <end position="201"/>
    </location>
</feature>
<feature type="domain" description="Mucin binding" evidence="9">
    <location>
        <begin position="1821"/>
        <end position="1893"/>
    </location>
</feature>
<feature type="compositionally biased region" description="Low complexity" evidence="5">
    <location>
        <begin position="202"/>
        <end position="249"/>
    </location>
</feature>
<evidence type="ECO:0000313" key="11">
    <source>
        <dbReference type="EMBL" id="RMW55745.1"/>
    </source>
</evidence>
<feature type="domain" description="MBG" evidence="8">
    <location>
        <begin position="300"/>
        <end position="400"/>
    </location>
</feature>
<feature type="transmembrane region" description="Helical" evidence="6">
    <location>
        <begin position="2163"/>
        <end position="2183"/>
    </location>
</feature>
<evidence type="ECO:0000256" key="6">
    <source>
        <dbReference type="SAM" id="Phobius"/>
    </source>
</evidence>
<dbReference type="RefSeq" id="WP_122211146.1">
    <property type="nucleotide sequence ID" value="NZ_RDCH01000038.1"/>
</dbReference>
<dbReference type="InterPro" id="IPR041495">
    <property type="entry name" value="Mub_B2"/>
</dbReference>
<evidence type="ECO:0000259" key="9">
    <source>
        <dbReference type="Pfam" id="PF17965"/>
    </source>
</evidence>
<dbReference type="InterPro" id="IPR019931">
    <property type="entry name" value="LPXTG_anchor"/>
</dbReference>
<evidence type="ECO:0000259" key="10">
    <source>
        <dbReference type="Pfam" id="PF17966"/>
    </source>
</evidence>
<feature type="domain" description="Mucin binding" evidence="9">
    <location>
        <begin position="1409"/>
        <end position="1479"/>
    </location>
</feature>
<dbReference type="NCBIfam" id="TIGR03715">
    <property type="entry name" value="KxYKxGKxW"/>
    <property type="match status" value="1"/>
</dbReference>
<feature type="compositionally biased region" description="Polar residues" evidence="5">
    <location>
        <begin position="74"/>
        <end position="83"/>
    </location>
</feature>
<evidence type="ECO:0000256" key="5">
    <source>
        <dbReference type="SAM" id="MobiDB-lite"/>
    </source>
</evidence>
<feature type="domain" description="MBG" evidence="8">
    <location>
        <begin position="959"/>
        <end position="1065"/>
    </location>
</feature>
<evidence type="ECO:0000313" key="12">
    <source>
        <dbReference type="Proteomes" id="UP000281061"/>
    </source>
</evidence>
<name>A0AB37RIK0_LACPE</name>
<keyword evidence="6" id="KW-0812">Transmembrane</keyword>
<feature type="domain" description="Mucin binding" evidence="9">
    <location>
        <begin position="1224"/>
        <end position="1295"/>
    </location>
</feature>
<feature type="region of interest" description="Disordered" evidence="5">
    <location>
        <begin position="1690"/>
        <end position="1720"/>
    </location>
</feature>
<keyword evidence="6" id="KW-0472">Membrane</keyword>
<dbReference type="InterPro" id="IPR022263">
    <property type="entry name" value="KxYKxGKxW"/>
</dbReference>
<feature type="compositionally biased region" description="Low complexity" evidence="5">
    <location>
        <begin position="2079"/>
        <end position="2098"/>
    </location>
</feature>
<proteinExistence type="predicted"/>
<dbReference type="PANTHER" id="PTHR45979:SF30">
    <property type="entry name" value="NUCLEOTIDYLTRANSFERASE"/>
    <property type="match status" value="1"/>
</dbReference>
<feature type="domain" description="Mucin binding" evidence="9">
    <location>
        <begin position="1614"/>
        <end position="1686"/>
    </location>
</feature>
<feature type="domain" description="Gram-positive cocci surface proteins LPxTG" evidence="7">
    <location>
        <begin position="2146"/>
        <end position="2188"/>
    </location>
</feature>
<dbReference type="InterPro" id="IPR058921">
    <property type="entry name" value="PAP/OAS1-rel"/>
</dbReference>
<evidence type="ECO:0000256" key="1">
    <source>
        <dbReference type="ARBA" id="ARBA00022512"/>
    </source>
</evidence>
<feature type="domain" description="MBG" evidence="8">
    <location>
        <begin position="546"/>
        <end position="615"/>
    </location>
</feature>
<dbReference type="Pfam" id="PF17966">
    <property type="entry name" value="Muc_B2"/>
    <property type="match status" value="4"/>
</dbReference>
<keyword evidence="6" id="KW-1133">Transmembrane helix</keyword>
<organism evidence="11 12">
    <name type="scientific">Lactiplantibacillus pentosus</name>
    <name type="common">Lactobacillus pentosus</name>
    <dbReference type="NCBI Taxonomy" id="1589"/>
    <lineage>
        <taxon>Bacteria</taxon>
        <taxon>Bacillati</taxon>
        <taxon>Bacillota</taxon>
        <taxon>Bacilli</taxon>
        <taxon>Lactobacillales</taxon>
        <taxon>Lactobacillaceae</taxon>
        <taxon>Lactiplantibacillus</taxon>
    </lineage>
</organism>
<dbReference type="PANTHER" id="PTHR45979">
    <property type="entry name" value="PAP/OAS1 SUBSTRATE-BINDING DOMAIN SUPERFAMILY"/>
    <property type="match status" value="1"/>
</dbReference>
<feature type="compositionally biased region" description="Basic and acidic residues" evidence="5">
    <location>
        <begin position="114"/>
        <end position="127"/>
    </location>
</feature>
<gene>
    <name evidence="11" type="ORF">D6U17_05685</name>
</gene>